<name>K2P1W7_9HYPH</name>
<reference evidence="2 3" key="1">
    <citation type="journal article" date="2012" name="J. Bacteriol.">
        <title>Genome Sequence of Nitratireductor indicus Type Strain C115.</title>
        <authorList>
            <person name="Lai Q."/>
            <person name="Li G."/>
            <person name="Yu Z."/>
            <person name="Shao Z."/>
        </authorList>
    </citation>
    <scope>NUCLEOTIDE SEQUENCE [LARGE SCALE GENOMIC DNA]</scope>
    <source>
        <strain evidence="2 3">C115</strain>
    </source>
</reference>
<evidence type="ECO:0000313" key="2">
    <source>
        <dbReference type="EMBL" id="EKF44084.1"/>
    </source>
</evidence>
<keyword evidence="1" id="KW-0812">Transmembrane</keyword>
<dbReference type="EMBL" id="AMSI01000001">
    <property type="protein sequence ID" value="EKF44084.1"/>
    <property type="molecule type" value="Genomic_DNA"/>
</dbReference>
<comment type="caution">
    <text evidence="2">The sequence shown here is derived from an EMBL/GenBank/DDBJ whole genome shotgun (WGS) entry which is preliminary data.</text>
</comment>
<dbReference type="PATRIC" id="fig|1231190.3.peg.7"/>
<organism evidence="2 3">
    <name type="scientific">Nitratireductor indicus C115</name>
    <dbReference type="NCBI Taxonomy" id="1231190"/>
    <lineage>
        <taxon>Bacteria</taxon>
        <taxon>Pseudomonadati</taxon>
        <taxon>Pseudomonadota</taxon>
        <taxon>Alphaproteobacteria</taxon>
        <taxon>Hyphomicrobiales</taxon>
        <taxon>Phyllobacteriaceae</taxon>
        <taxon>Nitratireductor</taxon>
    </lineage>
</organism>
<keyword evidence="1" id="KW-0472">Membrane</keyword>
<accession>K2P1W7</accession>
<keyword evidence="3" id="KW-1185">Reference proteome</keyword>
<keyword evidence="1" id="KW-1133">Transmembrane helix</keyword>
<dbReference type="Proteomes" id="UP000007374">
    <property type="component" value="Unassembled WGS sequence"/>
</dbReference>
<proteinExistence type="predicted"/>
<feature type="transmembrane region" description="Helical" evidence="1">
    <location>
        <begin position="12"/>
        <end position="30"/>
    </location>
</feature>
<evidence type="ECO:0000313" key="3">
    <source>
        <dbReference type="Proteomes" id="UP000007374"/>
    </source>
</evidence>
<sequence>MLGFILSPIGKAVGSVLTVAALVVGVYAYGYQRGRTVEQVAFARKINHENKEAGNAAEDWRARYRRCAERDGLYDFETGACDE</sequence>
<gene>
    <name evidence="2" type="ORF">NA8A_00040</name>
</gene>
<evidence type="ECO:0000256" key="1">
    <source>
        <dbReference type="SAM" id="Phobius"/>
    </source>
</evidence>
<dbReference type="RefSeq" id="WP_009449159.1">
    <property type="nucleotide sequence ID" value="NZ_AMSI01000001.1"/>
</dbReference>
<dbReference type="STRING" id="721133.SAMN05216176_1023"/>
<protein>
    <submittedName>
        <fullName evidence="2">Uncharacterized protein</fullName>
    </submittedName>
</protein>
<dbReference type="OrthoDB" id="8031019at2"/>
<dbReference type="AlphaFoldDB" id="K2P1W7"/>